<proteinExistence type="predicted"/>
<gene>
    <name evidence="2" type="ORF">M407DRAFT_151786</name>
</gene>
<dbReference type="Proteomes" id="UP000054248">
    <property type="component" value="Unassembled WGS sequence"/>
</dbReference>
<keyword evidence="3" id="KW-1185">Reference proteome</keyword>
<reference evidence="3" key="2">
    <citation type="submission" date="2015-01" db="EMBL/GenBank/DDBJ databases">
        <title>Evolutionary Origins and Diversification of the Mycorrhizal Mutualists.</title>
        <authorList>
            <consortium name="DOE Joint Genome Institute"/>
            <consortium name="Mycorrhizal Genomics Consortium"/>
            <person name="Kohler A."/>
            <person name="Kuo A."/>
            <person name="Nagy L.G."/>
            <person name="Floudas D."/>
            <person name="Copeland A."/>
            <person name="Barry K.W."/>
            <person name="Cichocki N."/>
            <person name="Veneault-Fourrey C."/>
            <person name="LaButti K."/>
            <person name="Lindquist E.A."/>
            <person name="Lipzen A."/>
            <person name="Lundell T."/>
            <person name="Morin E."/>
            <person name="Murat C."/>
            <person name="Riley R."/>
            <person name="Ohm R."/>
            <person name="Sun H."/>
            <person name="Tunlid A."/>
            <person name="Henrissat B."/>
            <person name="Grigoriev I.V."/>
            <person name="Hibbett D.S."/>
            <person name="Martin F."/>
        </authorList>
    </citation>
    <scope>NUCLEOTIDE SEQUENCE [LARGE SCALE GENOMIC DNA]</scope>
    <source>
        <strain evidence="3">MUT 4182</strain>
    </source>
</reference>
<reference evidence="2 3" key="1">
    <citation type="submission" date="2014-04" db="EMBL/GenBank/DDBJ databases">
        <authorList>
            <consortium name="DOE Joint Genome Institute"/>
            <person name="Kuo A."/>
            <person name="Girlanda M."/>
            <person name="Perotto S."/>
            <person name="Kohler A."/>
            <person name="Nagy L.G."/>
            <person name="Floudas D."/>
            <person name="Copeland A."/>
            <person name="Barry K.W."/>
            <person name="Cichocki N."/>
            <person name="Veneault-Fourrey C."/>
            <person name="LaButti K."/>
            <person name="Lindquist E.A."/>
            <person name="Lipzen A."/>
            <person name="Lundell T."/>
            <person name="Morin E."/>
            <person name="Murat C."/>
            <person name="Sun H."/>
            <person name="Tunlid A."/>
            <person name="Henrissat B."/>
            <person name="Grigoriev I.V."/>
            <person name="Hibbett D.S."/>
            <person name="Martin F."/>
            <person name="Nordberg H.P."/>
            <person name="Cantor M.N."/>
            <person name="Hua S.X."/>
        </authorList>
    </citation>
    <scope>NUCLEOTIDE SEQUENCE [LARGE SCALE GENOMIC DNA]</scope>
    <source>
        <strain evidence="2 3">MUT 4182</strain>
    </source>
</reference>
<protein>
    <submittedName>
        <fullName evidence="2">Uncharacterized protein</fullName>
    </submittedName>
</protein>
<dbReference type="EMBL" id="KN822944">
    <property type="protein sequence ID" value="KIO34232.1"/>
    <property type="molecule type" value="Genomic_DNA"/>
</dbReference>
<name>A0A0C3MKI4_9AGAM</name>
<feature type="region of interest" description="Disordered" evidence="1">
    <location>
        <begin position="1"/>
        <end position="35"/>
    </location>
</feature>
<evidence type="ECO:0000256" key="1">
    <source>
        <dbReference type="SAM" id="MobiDB-lite"/>
    </source>
</evidence>
<organism evidence="2 3">
    <name type="scientific">Tulasnella calospora MUT 4182</name>
    <dbReference type="NCBI Taxonomy" id="1051891"/>
    <lineage>
        <taxon>Eukaryota</taxon>
        <taxon>Fungi</taxon>
        <taxon>Dikarya</taxon>
        <taxon>Basidiomycota</taxon>
        <taxon>Agaricomycotina</taxon>
        <taxon>Agaricomycetes</taxon>
        <taxon>Cantharellales</taxon>
        <taxon>Tulasnellaceae</taxon>
        <taxon>Tulasnella</taxon>
    </lineage>
</organism>
<evidence type="ECO:0000313" key="3">
    <source>
        <dbReference type="Proteomes" id="UP000054248"/>
    </source>
</evidence>
<accession>A0A0C3MKI4</accession>
<dbReference type="AlphaFoldDB" id="A0A0C3MKI4"/>
<evidence type="ECO:0000313" key="2">
    <source>
        <dbReference type="EMBL" id="KIO34232.1"/>
    </source>
</evidence>
<sequence length="56" mass="6091">MALPKTQGYRASGVREAPGFANQNSDHSPRFGGGNRIAVGEVTVVDCGRERVYWQP</sequence>
<dbReference type="HOGENOM" id="CLU_3015928_0_0_1"/>